<organism evidence="7 8">
    <name type="scientific">Hibiscus trionum</name>
    <name type="common">Flower of an hour</name>
    <dbReference type="NCBI Taxonomy" id="183268"/>
    <lineage>
        <taxon>Eukaryota</taxon>
        <taxon>Viridiplantae</taxon>
        <taxon>Streptophyta</taxon>
        <taxon>Embryophyta</taxon>
        <taxon>Tracheophyta</taxon>
        <taxon>Spermatophyta</taxon>
        <taxon>Magnoliopsida</taxon>
        <taxon>eudicotyledons</taxon>
        <taxon>Gunneridae</taxon>
        <taxon>Pentapetalae</taxon>
        <taxon>rosids</taxon>
        <taxon>malvids</taxon>
        <taxon>Malvales</taxon>
        <taxon>Malvaceae</taxon>
        <taxon>Malvoideae</taxon>
        <taxon>Hibiscus</taxon>
    </lineage>
</organism>
<dbReference type="InterPro" id="IPR039421">
    <property type="entry name" value="Type_1_exporter"/>
</dbReference>
<proteinExistence type="predicted"/>
<dbReference type="GO" id="GO:0005886">
    <property type="term" value="C:plasma membrane"/>
    <property type="evidence" value="ECO:0007669"/>
    <property type="project" value="TreeGrafter"/>
</dbReference>
<comment type="caution">
    <text evidence="7">The sequence shown here is derived from an EMBL/GenBank/DDBJ whole genome shotgun (WGS) entry which is preliminary data.</text>
</comment>
<dbReference type="InterPro" id="IPR011527">
    <property type="entry name" value="ABC1_TM_dom"/>
</dbReference>
<feature type="transmembrane region" description="Helical" evidence="5">
    <location>
        <begin position="12"/>
        <end position="33"/>
    </location>
</feature>
<keyword evidence="8" id="KW-1185">Reference proteome</keyword>
<protein>
    <recommendedName>
        <fullName evidence="6">ABC transmembrane type-1 domain-containing protein</fullName>
    </recommendedName>
</protein>
<evidence type="ECO:0000256" key="3">
    <source>
        <dbReference type="ARBA" id="ARBA00022989"/>
    </source>
</evidence>
<dbReference type="InterPro" id="IPR036640">
    <property type="entry name" value="ABC1_TM_sf"/>
</dbReference>
<comment type="subcellular location">
    <subcellularLocation>
        <location evidence="1">Membrane</location>
        <topology evidence="1">Multi-pass membrane protein</topology>
    </subcellularLocation>
</comment>
<dbReference type="Gene3D" id="1.20.1560.10">
    <property type="entry name" value="ABC transporter type 1, transmembrane domain"/>
    <property type="match status" value="1"/>
</dbReference>
<keyword evidence="4 5" id="KW-0472">Membrane</keyword>
<evidence type="ECO:0000313" key="7">
    <source>
        <dbReference type="EMBL" id="GMI93662.1"/>
    </source>
</evidence>
<keyword evidence="2 5" id="KW-0812">Transmembrane</keyword>
<keyword evidence="3 5" id="KW-1133">Transmembrane helix</keyword>
<accession>A0A9W7M823</accession>
<sequence>MMKDVQMICQFMSLLAAIVVIGAYLEITCWRLVGERSAQRIRTKYLREVLRQDISFFDTEVGTSDIMHGISSDVAQIQEVIGEKMAQFIHHVFTFIFGYAVGFTASWKVALVVFSVTPLMMSCGMAYKAIYGGLTAKEEVSYRKAGTIAEQAFSSIRTIFSFVAEETLAARYGELLSSRCLLGRRSGLPRVRALGLYIWLHMQHGHWPFGTVRYWLLGTRSLVLMPFLASLVSMSGEAGEVSSIDLSSIRVQLLVFIGKQNH</sequence>
<feature type="transmembrane region" description="Helical" evidence="5">
    <location>
        <begin position="88"/>
        <end position="107"/>
    </location>
</feature>
<dbReference type="OrthoDB" id="6500128at2759"/>
<evidence type="ECO:0000256" key="5">
    <source>
        <dbReference type="SAM" id="Phobius"/>
    </source>
</evidence>
<dbReference type="EMBL" id="BSYR01000025">
    <property type="protein sequence ID" value="GMI93662.1"/>
    <property type="molecule type" value="Genomic_DNA"/>
</dbReference>
<dbReference type="AlphaFoldDB" id="A0A9W7M823"/>
<dbReference type="PANTHER" id="PTHR24222:SF84">
    <property type="entry name" value="ABC TRANSPORTER DOMAIN-CONTAINING PROTEIN"/>
    <property type="match status" value="1"/>
</dbReference>
<reference evidence="7" key="1">
    <citation type="submission" date="2023-05" db="EMBL/GenBank/DDBJ databases">
        <title>Genome and transcriptome analyses reveal genes involved in the formation of fine ridges on petal epidermal cells in Hibiscus trionum.</title>
        <authorList>
            <person name="Koshimizu S."/>
            <person name="Masuda S."/>
            <person name="Ishii T."/>
            <person name="Shirasu K."/>
            <person name="Hoshino A."/>
            <person name="Arita M."/>
        </authorList>
    </citation>
    <scope>NUCLEOTIDE SEQUENCE</scope>
    <source>
        <strain evidence="7">Hamamatsu line</strain>
    </source>
</reference>
<evidence type="ECO:0000313" key="8">
    <source>
        <dbReference type="Proteomes" id="UP001165190"/>
    </source>
</evidence>
<gene>
    <name evidence="7" type="ORF">HRI_003035500</name>
</gene>
<evidence type="ECO:0000259" key="6">
    <source>
        <dbReference type="PROSITE" id="PS50929"/>
    </source>
</evidence>
<evidence type="ECO:0000256" key="2">
    <source>
        <dbReference type="ARBA" id="ARBA00022692"/>
    </source>
</evidence>
<evidence type="ECO:0000256" key="1">
    <source>
        <dbReference type="ARBA" id="ARBA00004141"/>
    </source>
</evidence>
<dbReference type="SUPFAM" id="SSF90123">
    <property type="entry name" value="ABC transporter transmembrane region"/>
    <property type="match status" value="1"/>
</dbReference>
<evidence type="ECO:0000256" key="4">
    <source>
        <dbReference type="ARBA" id="ARBA00023136"/>
    </source>
</evidence>
<dbReference type="Pfam" id="PF00664">
    <property type="entry name" value="ABC_membrane"/>
    <property type="match status" value="1"/>
</dbReference>
<dbReference type="GO" id="GO:0140359">
    <property type="term" value="F:ABC-type transporter activity"/>
    <property type="evidence" value="ECO:0007669"/>
    <property type="project" value="InterPro"/>
</dbReference>
<dbReference type="GO" id="GO:0005524">
    <property type="term" value="F:ATP binding"/>
    <property type="evidence" value="ECO:0007669"/>
    <property type="project" value="InterPro"/>
</dbReference>
<dbReference type="PROSITE" id="PS50929">
    <property type="entry name" value="ABC_TM1F"/>
    <property type="match status" value="1"/>
</dbReference>
<dbReference type="Proteomes" id="UP001165190">
    <property type="component" value="Unassembled WGS sequence"/>
</dbReference>
<dbReference type="CDD" id="cd18577">
    <property type="entry name" value="ABC_6TM_Pgp_ABCB1_D1_like"/>
    <property type="match status" value="1"/>
</dbReference>
<dbReference type="PANTHER" id="PTHR24222">
    <property type="entry name" value="ABC TRANSPORTER B FAMILY"/>
    <property type="match status" value="1"/>
</dbReference>
<feature type="domain" description="ABC transmembrane type-1" evidence="6">
    <location>
        <begin position="1"/>
        <end position="176"/>
    </location>
</feature>
<name>A0A9W7M823_HIBTR</name>